<proteinExistence type="predicted"/>
<reference evidence="3" key="1">
    <citation type="submission" date="2022-08" db="UniProtKB">
        <authorList>
            <consortium name="EnsemblMetazoa"/>
        </authorList>
    </citation>
    <scope>IDENTIFICATION</scope>
    <source>
        <strain evidence="3">05x7-T-G4-1.051#20</strain>
    </source>
</reference>
<sequence length="1729" mass="200340">MSSNVVSCQLTNAKKVNFARLSRLVIDLFARILRDILVFHYPRPEDLQQRIRDKHLEERFRKYMNKILDSDRYGKCDVTILYNLIRHTCHITPPTVTRKRKMAWGGDRMPSKDCITLGDDIERMNIIRNEVWGHASSTEIEDNLLEKYFDISEGVCRRLIGQFGIKNYVKELETIRHCRMEEDNVHERVMENRDIMCRNFDKVNEKLTQLSEKDHPLKTETFFQSDINGNISALTTSALDLIKRLQTEAENLDVANKSRQLINEVIIDLCGSRGGLNLQLLETHFRHLFSSSFKKTTGLKLIEYLRKNTNIFALYQPNGKQWKVMLVEHHRPNLVKRKKHKITKSQKTISREKIKVEEFDIRSVYPKTSVISEDMKCQTPSTCSVLLKAESCKHSSKVIPNAEASRVNDDGDDDDDYDDDDDDDDQIVKKDDEQETINLHEQKIIEPIKASSSSSRIENITCSNLTKQAIYKSSAFRNDHGNIAEMVKNNSYSSTVESVSKDKNTQLLQNATNKHKPVCETEMKEPESNMSHQPSPDSVAHSMREFMEKVHSFNKSFGSFALVVGKADIVPNIESLARIPWLCVFDFDMFSREDGLMSVLDGHMNTVHPCTLTDRPRFSFSYTYWCQLRGDSQVPDTCMECDARSWLNRIKPNLDNHLGTLLQYITNITSLKVVVLWPEKSEDVRFIYQFLTMLDAFLLPDIFVVYSDRQKDPEGFGLVDFAFKLQAPLESFYSFLNENIQKVKPEKTATGYRLPTFDKSNDPGIDDYTANHLREVFNVLYIQDDGSSSHDVSEIKEEGKNFLRGGTLPWFVYYENCEGGYFDIRRDKTNSILRDIKDRNISRSLSAILEVYHPPGAGGTTISQRILWDLHEDVPCVQVKSNIHSTISDLVQHIKCLFDKTQLPILVLLDGRDELDVKQFYNQLRIQSVSVIILHVQRIRKDLSNKILPKGKYWVKSHVSKREANQFSLRYEEFCDTEENKENLQTITNDVSKGGHRHVYEFGLTTFAHEYKGVESLVRECLELQAGGELDSTQRVLGYLSLVYFFGQTCVPCDLLSKILKRDKRITYNDLPFVVRQLVVKSYHHHHEDFIRICHQIVAKEILEQILTRNVLLHQKPSGQNLSQDACRNLSDFGIEFINDMKKHYNKKVHWRENQIVEILTKTFLQRNIQDFDEYNTCSHKQKPKFSRFFTDLEENLSRQDRIEIMKNIVSCCPENPNYHAHLGRMYTLYFPGEFNDVTENIFKKAISLCEKEYNTNNEISHSFEEQCSNSSIYHMYGMHFHQRVRKITRDSGKAEFEKDIDIVLNYAQNACLNFETAWGKSLPGIGQSYGLIGEIKTRLEVCDYIHRKLGMRLLDSDQSPMSPMVTFVKESMVKICDLITQCYSTVDRDELPATVFDSVSVYEKLFCVQEMTQLFSTDVPDDCTKRRHFVTQQKVKYGKFDILSLNNEITSDEIDQIVKNLEENFNDLAKMRNGNSMMGSIESDFKDWINAVRLKQYKKEIRLEDVLVRLHQWQELVNTPISKFYVFILCASLTILNKDKNRFFQAKETLDEVKKYKNHVVKPYKPREWLGKTTSRSFGVKCLIPGSFLKPKPDSSVDEVDIVNDNDIKPTFLKGTILGPNKHSQYGSISLSVCNGAQFDVFFNPVRTKEKLVGPTYSNKRVEFILGFTVSHGFMAYNVRILKTLTCEKCNRNIEFVTFQYIAECLCGNTVQKLKADDKFFPAFSHSF</sequence>
<evidence type="ECO:0000256" key="1">
    <source>
        <dbReference type="SAM" id="MobiDB-lite"/>
    </source>
</evidence>
<feature type="domain" description="DZIP3-like HEPN" evidence="2">
    <location>
        <begin position="69"/>
        <end position="183"/>
    </location>
</feature>
<dbReference type="EnsemblMetazoa" id="G1103.1">
    <property type="protein sequence ID" value="G1103.1:cds"/>
    <property type="gene ID" value="G1103"/>
</dbReference>
<dbReference type="Pfam" id="PF18738">
    <property type="entry name" value="HEPN_DZIP3"/>
    <property type="match status" value="1"/>
</dbReference>
<protein>
    <recommendedName>
        <fullName evidence="2">DZIP3-like HEPN domain-containing protein</fullName>
    </recommendedName>
</protein>
<dbReference type="GO" id="GO:0005737">
    <property type="term" value="C:cytoplasm"/>
    <property type="evidence" value="ECO:0007669"/>
    <property type="project" value="TreeGrafter"/>
</dbReference>
<dbReference type="InterPro" id="IPR017937">
    <property type="entry name" value="Thioredoxin_CS"/>
</dbReference>
<dbReference type="PANTHER" id="PTHR16155:SF19">
    <property type="entry name" value="DED DOMAIN-CONTAINING PROTEIN"/>
    <property type="match status" value="1"/>
</dbReference>
<dbReference type="PROSITE" id="PS00194">
    <property type="entry name" value="THIOREDOXIN_1"/>
    <property type="match status" value="1"/>
</dbReference>
<feature type="compositionally biased region" description="Acidic residues" evidence="1">
    <location>
        <begin position="410"/>
        <end position="424"/>
    </location>
</feature>
<dbReference type="Proteomes" id="UP000005408">
    <property type="component" value="Unassembled WGS sequence"/>
</dbReference>
<evidence type="ECO:0000259" key="2">
    <source>
        <dbReference type="Pfam" id="PF18738"/>
    </source>
</evidence>
<organism evidence="3 4">
    <name type="scientific">Magallana gigas</name>
    <name type="common">Pacific oyster</name>
    <name type="synonym">Crassostrea gigas</name>
    <dbReference type="NCBI Taxonomy" id="29159"/>
    <lineage>
        <taxon>Eukaryota</taxon>
        <taxon>Metazoa</taxon>
        <taxon>Spiralia</taxon>
        <taxon>Lophotrochozoa</taxon>
        <taxon>Mollusca</taxon>
        <taxon>Bivalvia</taxon>
        <taxon>Autobranchia</taxon>
        <taxon>Pteriomorphia</taxon>
        <taxon>Ostreida</taxon>
        <taxon>Ostreoidea</taxon>
        <taxon>Ostreidae</taxon>
        <taxon>Magallana</taxon>
    </lineage>
</organism>
<name>A0A8W8HTY8_MAGGI</name>
<feature type="region of interest" description="Disordered" evidence="1">
    <location>
        <begin position="400"/>
        <end position="424"/>
    </location>
</feature>
<dbReference type="OMA" id="ENRDIMC"/>
<dbReference type="PANTHER" id="PTHR16155">
    <property type="entry name" value="DED DOMAIN-CONTAINING PROTEIN"/>
    <property type="match status" value="1"/>
</dbReference>
<dbReference type="OrthoDB" id="2337140at2759"/>
<evidence type="ECO:0000313" key="3">
    <source>
        <dbReference type="EnsemblMetazoa" id="G1103.1:cds"/>
    </source>
</evidence>
<dbReference type="InterPro" id="IPR041249">
    <property type="entry name" value="HEPN_DZIP3"/>
</dbReference>
<accession>A0A8W8HTY8</accession>
<keyword evidence="4" id="KW-1185">Reference proteome</keyword>
<evidence type="ECO:0000313" key="4">
    <source>
        <dbReference type="Proteomes" id="UP000005408"/>
    </source>
</evidence>